<evidence type="ECO:0000313" key="3">
    <source>
        <dbReference type="EMBL" id="MCM2535122.1"/>
    </source>
</evidence>
<evidence type="ECO:0000256" key="1">
    <source>
        <dbReference type="ARBA" id="ARBA00006484"/>
    </source>
</evidence>
<dbReference type="SUPFAM" id="SSF51735">
    <property type="entry name" value="NAD(P)-binding Rossmann-fold domains"/>
    <property type="match status" value="1"/>
</dbReference>
<keyword evidence="4" id="KW-1185">Reference proteome</keyword>
<dbReference type="PANTHER" id="PTHR48107">
    <property type="entry name" value="NADPH-DEPENDENT ALDEHYDE REDUCTASE-LIKE PROTEIN, CHLOROPLASTIC-RELATED"/>
    <property type="match status" value="1"/>
</dbReference>
<protein>
    <submittedName>
        <fullName evidence="3">SDR family NAD(P)-dependent oxidoreductase</fullName>
    </submittedName>
</protein>
<sequence>MTYPTPITDNKNYKGSGKLTEKVVVITGGDSGIGKAAALAFAKEGAKLSIVYLGDHEDAVQTKMEIEDYGSECLLIEGDVSKESFCQDSIRLTINTYGKLDILVNNAGVQFPQKNLLDVTAENIERTFKVNVFGYIFMAKAALPYLQEGANIINTSSVTCYLGHEELLDYSATKGALWLSLDRFLCHWRQKK</sequence>
<comment type="caution">
    <text evidence="3">The sequence shown here is derived from an EMBL/GenBank/DDBJ whole genome shotgun (WGS) entry which is preliminary data.</text>
</comment>
<comment type="similarity">
    <text evidence="1">Belongs to the short-chain dehydrogenases/reductases (SDR) family.</text>
</comment>
<dbReference type="PRINTS" id="PR00081">
    <property type="entry name" value="GDHRDH"/>
</dbReference>
<accession>A0ABT0WFN3</accession>
<dbReference type="InterPro" id="IPR036291">
    <property type="entry name" value="NAD(P)-bd_dom_sf"/>
</dbReference>
<name>A0ABT0WFN3_9BACI</name>
<gene>
    <name evidence="3" type="ORF">NDK43_25765</name>
</gene>
<proteinExistence type="inferred from homology"/>
<dbReference type="Pfam" id="PF00106">
    <property type="entry name" value="adh_short"/>
    <property type="match status" value="1"/>
</dbReference>
<dbReference type="InterPro" id="IPR002347">
    <property type="entry name" value="SDR_fam"/>
</dbReference>
<dbReference type="Gene3D" id="3.40.50.720">
    <property type="entry name" value="NAD(P)-binding Rossmann-like Domain"/>
    <property type="match status" value="1"/>
</dbReference>
<dbReference type="Proteomes" id="UP001523262">
    <property type="component" value="Unassembled WGS sequence"/>
</dbReference>
<keyword evidence="2" id="KW-0560">Oxidoreductase</keyword>
<dbReference type="EMBL" id="JAMQCR010000002">
    <property type="protein sequence ID" value="MCM2535122.1"/>
    <property type="molecule type" value="Genomic_DNA"/>
</dbReference>
<evidence type="ECO:0000313" key="4">
    <source>
        <dbReference type="Proteomes" id="UP001523262"/>
    </source>
</evidence>
<organism evidence="3 4">
    <name type="scientific">Neobacillus pocheonensis</name>
    <dbReference type="NCBI Taxonomy" id="363869"/>
    <lineage>
        <taxon>Bacteria</taxon>
        <taxon>Bacillati</taxon>
        <taxon>Bacillota</taxon>
        <taxon>Bacilli</taxon>
        <taxon>Bacillales</taxon>
        <taxon>Bacillaceae</taxon>
        <taxon>Neobacillus</taxon>
    </lineage>
</organism>
<evidence type="ECO:0000256" key="2">
    <source>
        <dbReference type="ARBA" id="ARBA00023002"/>
    </source>
</evidence>
<reference evidence="3 4" key="1">
    <citation type="submission" date="2022-06" db="EMBL/GenBank/DDBJ databases">
        <authorList>
            <person name="Jeon C.O."/>
        </authorList>
    </citation>
    <scope>NUCLEOTIDE SEQUENCE [LARGE SCALE GENOMIC DNA]</scope>
    <source>
        <strain evidence="3 4">KCTC 13943</strain>
    </source>
</reference>
<dbReference type="PANTHER" id="PTHR48107:SF16">
    <property type="entry name" value="NADPH-DEPENDENT ALDEHYDE REDUCTASE 1, CHLOROPLASTIC"/>
    <property type="match status" value="1"/>
</dbReference>